<dbReference type="PRINTS" id="PR00987">
    <property type="entry name" value="TRNASYNTHGLU"/>
</dbReference>
<evidence type="ECO:0000256" key="1">
    <source>
        <dbReference type="ARBA" id="ARBA00005594"/>
    </source>
</evidence>
<evidence type="ECO:0000256" key="5">
    <source>
        <dbReference type="ARBA" id="ARBA00022840"/>
    </source>
</evidence>
<evidence type="ECO:0000256" key="10">
    <source>
        <dbReference type="ARBA" id="ARBA00072317"/>
    </source>
</evidence>
<dbReference type="CDD" id="cd00807">
    <property type="entry name" value="GlnRS_core"/>
    <property type="match status" value="1"/>
</dbReference>
<evidence type="ECO:0000256" key="4">
    <source>
        <dbReference type="ARBA" id="ARBA00022741"/>
    </source>
</evidence>
<keyword evidence="6" id="KW-0648">Protein biosynthesis</keyword>
<feature type="domain" description="Glutamyl/glutaminyl-tRNA synthetase class Ib anti-codon binding" evidence="13">
    <location>
        <begin position="564"/>
        <end position="664"/>
    </location>
</feature>
<feature type="compositionally biased region" description="Acidic residues" evidence="11">
    <location>
        <begin position="894"/>
        <end position="941"/>
    </location>
</feature>
<comment type="catalytic activity">
    <reaction evidence="9">
        <text>tRNA(Gln) + L-glutamine + ATP = L-glutaminyl-tRNA(Gln) + AMP + diphosphate</text>
        <dbReference type="Rhea" id="RHEA:20121"/>
        <dbReference type="Rhea" id="RHEA-COMP:9662"/>
        <dbReference type="Rhea" id="RHEA-COMP:9681"/>
        <dbReference type="ChEBI" id="CHEBI:30616"/>
        <dbReference type="ChEBI" id="CHEBI:33019"/>
        <dbReference type="ChEBI" id="CHEBI:58359"/>
        <dbReference type="ChEBI" id="CHEBI:78442"/>
        <dbReference type="ChEBI" id="CHEBI:78521"/>
        <dbReference type="ChEBI" id="CHEBI:456215"/>
        <dbReference type="EC" id="6.1.1.18"/>
    </reaction>
</comment>
<dbReference type="Gene3D" id="3.40.50.620">
    <property type="entry name" value="HUPs"/>
    <property type="match status" value="1"/>
</dbReference>
<dbReference type="FunFam" id="2.40.240.10:FF:000008">
    <property type="entry name" value="probable glutamine--tRNA ligase"/>
    <property type="match status" value="1"/>
</dbReference>
<dbReference type="SUPFAM" id="SSF50715">
    <property type="entry name" value="Ribosomal protein L25-like"/>
    <property type="match status" value="1"/>
</dbReference>
<dbReference type="PANTHER" id="PTHR43097:SF4">
    <property type="entry name" value="GLUTAMINE--TRNA LIGASE"/>
    <property type="match status" value="1"/>
</dbReference>
<name>A0A7G3ATB5_LUTLO</name>
<dbReference type="GO" id="GO:0017101">
    <property type="term" value="C:aminoacyl-tRNA synthetase multienzyme complex"/>
    <property type="evidence" value="ECO:0007669"/>
    <property type="project" value="TreeGrafter"/>
</dbReference>
<evidence type="ECO:0000259" key="14">
    <source>
        <dbReference type="Pfam" id="PF04557"/>
    </source>
</evidence>
<evidence type="ECO:0000259" key="15">
    <source>
        <dbReference type="Pfam" id="PF04558"/>
    </source>
</evidence>
<evidence type="ECO:0000259" key="13">
    <source>
        <dbReference type="Pfam" id="PF03950"/>
    </source>
</evidence>
<dbReference type="InterPro" id="IPR050132">
    <property type="entry name" value="Gln/Glu-tRNA_Ligase"/>
</dbReference>
<evidence type="ECO:0000256" key="6">
    <source>
        <dbReference type="ARBA" id="ARBA00022917"/>
    </source>
</evidence>
<feature type="domain" description="tRNA synthetases class I (E and Q) anti-codon binding" evidence="16">
    <location>
        <begin position="677"/>
        <end position="750"/>
    </location>
</feature>
<feature type="domain" description="Glutaminyl-tRNA synthetase class Ib non-specific RNA-binding" evidence="15">
    <location>
        <begin position="4"/>
        <end position="163"/>
    </location>
</feature>
<dbReference type="InterPro" id="IPR020059">
    <property type="entry name" value="Glu/Gln-tRNA-synth_Ib_codon-bd"/>
</dbReference>
<dbReference type="InterPro" id="IPR020058">
    <property type="entry name" value="Glu/Gln-tRNA-synth_Ib_cat-dom"/>
</dbReference>
<dbReference type="InterPro" id="IPR020056">
    <property type="entry name" value="Rbsml_bL25/Gln-tRNA_synth_N"/>
</dbReference>
<organism evidence="17">
    <name type="scientific">Lutzomyia longipalpis</name>
    <name type="common">Sand fly</name>
    <dbReference type="NCBI Taxonomy" id="7200"/>
    <lineage>
        <taxon>Eukaryota</taxon>
        <taxon>Metazoa</taxon>
        <taxon>Ecdysozoa</taxon>
        <taxon>Arthropoda</taxon>
        <taxon>Hexapoda</taxon>
        <taxon>Insecta</taxon>
        <taxon>Pterygota</taxon>
        <taxon>Neoptera</taxon>
        <taxon>Endopterygota</taxon>
        <taxon>Diptera</taxon>
        <taxon>Nematocera</taxon>
        <taxon>Psychodoidea</taxon>
        <taxon>Psychodidae</taxon>
        <taxon>Lutzomyia</taxon>
        <taxon>Lutzomyia</taxon>
    </lineage>
</organism>
<dbReference type="Gene3D" id="2.40.240.10">
    <property type="entry name" value="Ribosomal Protein L25, Chain P"/>
    <property type="match status" value="2"/>
</dbReference>
<dbReference type="Pfam" id="PF03950">
    <property type="entry name" value="tRNA-synt_1c_C"/>
    <property type="match status" value="1"/>
</dbReference>
<proteinExistence type="inferred from homology"/>
<evidence type="ECO:0000256" key="7">
    <source>
        <dbReference type="ARBA" id="ARBA00023146"/>
    </source>
</evidence>
<sequence>MASEELLKQFVGLGMTEQKAKETLKNANVTKNLTEALKSVDPGSLPDGAGMLLYHMASKVKPQIVTHIPFLADYIKSQKLDTIPRVDAALEFLLTHGAKGSAVNVKDFDKACGVGVVVTPEEIDRTVEGVIKKNLPAIQEQRYRFNVGKIMQEVRTALPWADGKAVKSEVEVQIFDLLGPKTEADLAPAPKVEKKPKKVESEVKLPSADSGAICGDGASNIAELMRTKVHFHAPGENYKTDGYVVTPLTDKLLQEHLKATGGKVRTRFPPEPNGILHIGHAKAININFGYAQAHGGTCYLRYDDTNPEKEEEKFFVGIRDMVEWLGYTPAKITHSSDNFQQLYEWAVQLIRKGMAYVCHQKSEEMKGFNPIPSPWRDRPIEESLLLFEDMRNGKIAEGEATLRMRITLEEGKMDPVAYRIKFIPHPRTSDWCIYPTYDFTHCLCDSLENITHSLCTKEFQSRRSSYYWLCNALDIYCPVQWEYGRLNVNYTVVSKRKIARLITEKIVQDWDDPRLFTLTALRRRGFPPEAINNFCAQMGVTGAQGSVDPAMLDASVRDFLNSTAPRTLVVLEPLKVTLKDFPHTAPVTISVPNFPGNPEKGSHNITLDRVIFIERSDFKETPEKGYRRLSPTQSVGLRHAGLIISVSEILRDASGAVQELICSCHAVEGAEKPKAFIQFVSQPLPIEVRLYEPLFRHKNPEDPAEVPGGFLSDCNPDSRTIVHALADKHLAGAKVYEKFQFERIGFFSVDPDTTPGKLVFNRTVTLKEDAGKKMAGNEEVEYNVNDPEDDYVFQADELINKLQELRGKSEDNHVAMLTVYKRLQSLGVELKETGINFDYEDKKDEFERIYSEYLTEVEKNRQLTKVIEANHEILTELNEELAQLEVSAEKALESEAEEEDDDQEAEEAEMEDVDKLEEASEEEIEVPELLGEEDDSEEENEASEKGNEGSNEDNEASDDDLKVQDPKDEEMKTSEGEMKTSEEEMEYSEAEAQQEAIESRVEELKTSEEEIPTSQGEAESSEEGSIQQDAKNKQTEDLMFTETED</sequence>
<dbReference type="Pfam" id="PF00749">
    <property type="entry name" value="tRNA-synt_1c"/>
    <property type="match status" value="1"/>
</dbReference>
<dbReference type="FunFam" id="3.40.50.620:FF:000049">
    <property type="entry name" value="Probable glutamine--tRNA ligase"/>
    <property type="match status" value="1"/>
</dbReference>
<keyword evidence="7" id="KW-0030">Aminoacyl-tRNA synthetase</keyword>
<dbReference type="GO" id="GO:0005829">
    <property type="term" value="C:cytosol"/>
    <property type="evidence" value="ECO:0007669"/>
    <property type="project" value="TreeGrafter"/>
</dbReference>
<feature type="compositionally biased region" description="Basic and acidic residues" evidence="11">
    <location>
        <begin position="997"/>
        <end position="1008"/>
    </location>
</feature>
<dbReference type="NCBIfam" id="TIGR00440">
    <property type="entry name" value="glnS"/>
    <property type="match status" value="1"/>
</dbReference>
<dbReference type="InterPro" id="IPR007639">
    <property type="entry name" value="Gln-tRNA-synth_Ib_RNA-bd_N"/>
</dbReference>
<dbReference type="VEuPathDB" id="VectorBase:LLONM1_000508"/>
<dbReference type="GO" id="GO:0005524">
    <property type="term" value="F:ATP binding"/>
    <property type="evidence" value="ECO:0007669"/>
    <property type="project" value="UniProtKB-KW"/>
</dbReference>
<dbReference type="EC" id="6.1.1.18" evidence="2"/>
<dbReference type="FunFam" id="1.10.8.1290:FF:000002">
    <property type="entry name" value="Glutamine--tRNA ligase cytoplasmic"/>
    <property type="match status" value="1"/>
</dbReference>
<protein>
    <recommendedName>
        <fullName evidence="10">Probable glutamine--tRNA ligase</fullName>
        <ecNumber evidence="2">6.1.1.18</ecNumber>
    </recommendedName>
    <alternativeName>
        <fullName evidence="8">Glutaminyl-tRNA synthetase</fullName>
    </alternativeName>
</protein>
<dbReference type="InterPro" id="IPR004514">
    <property type="entry name" value="Gln-tRNA-synth"/>
</dbReference>
<comment type="similarity">
    <text evidence="1">Belongs to the class-I aminoacyl-tRNA synthetase family.</text>
</comment>
<dbReference type="AlphaFoldDB" id="A0A7G3ATB5"/>
<keyword evidence="3 17" id="KW-0436">Ligase</keyword>
<evidence type="ECO:0000256" key="11">
    <source>
        <dbReference type="SAM" id="MobiDB-lite"/>
    </source>
</evidence>
<evidence type="ECO:0000256" key="9">
    <source>
        <dbReference type="ARBA" id="ARBA00048270"/>
    </source>
</evidence>
<dbReference type="Pfam" id="PF20974">
    <property type="entry name" value="tRNA-synt_1c_C2"/>
    <property type="match status" value="1"/>
</dbReference>
<dbReference type="InterPro" id="IPR007638">
    <property type="entry name" value="Gln-tRNA-synth_Ib_RNA-bd_2"/>
</dbReference>
<feature type="region of interest" description="Disordered" evidence="11">
    <location>
        <begin position="888"/>
        <end position="1045"/>
    </location>
</feature>
<dbReference type="FunFam" id="2.40.240.10:FF:000006">
    <property type="entry name" value="Putative glutamine--tRNA ligase"/>
    <property type="match status" value="1"/>
</dbReference>
<feature type="domain" description="Glutaminyl-tRNA synthetase class Ib non-specific RNA-binding" evidence="14">
    <location>
        <begin position="166"/>
        <end position="254"/>
    </location>
</feature>
<dbReference type="Gene3D" id="1.10.10.2420">
    <property type="match status" value="1"/>
</dbReference>
<feature type="compositionally biased region" description="Basic and acidic residues" evidence="11">
    <location>
        <begin position="959"/>
        <end position="982"/>
    </location>
</feature>
<dbReference type="InterPro" id="IPR042559">
    <property type="entry name" value="Gln-tRNA-synth_Ib_RNA-bd_N_2"/>
</dbReference>
<evidence type="ECO:0000313" key="17">
    <source>
        <dbReference type="EMBL" id="MBC1175845.1"/>
    </source>
</evidence>
<dbReference type="PROSITE" id="PS00178">
    <property type="entry name" value="AA_TRNA_LIGASE_I"/>
    <property type="match status" value="1"/>
</dbReference>
<keyword evidence="5" id="KW-0067">ATP-binding</keyword>
<feature type="domain" description="Glutamyl/glutaminyl-tRNA synthetase class Ib catalytic" evidence="12">
    <location>
        <begin position="263"/>
        <end position="544"/>
    </location>
</feature>
<dbReference type="Pfam" id="PF04557">
    <property type="entry name" value="tRNA_synt_1c_R2"/>
    <property type="match status" value="1"/>
</dbReference>
<dbReference type="SUPFAM" id="SSF52374">
    <property type="entry name" value="Nucleotidylyl transferase"/>
    <property type="match status" value="1"/>
</dbReference>
<dbReference type="Pfam" id="PF04558">
    <property type="entry name" value="tRNA_synt_1c_R1"/>
    <property type="match status" value="1"/>
</dbReference>
<dbReference type="EMBL" id="GITU01007142">
    <property type="protein sequence ID" value="MBC1175845.1"/>
    <property type="molecule type" value="Transcribed_RNA"/>
</dbReference>
<evidence type="ECO:0000259" key="12">
    <source>
        <dbReference type="Pfam" id="PF00749"/>
    </source>
</evidence>
<dbReference type="GO" id="GO:0004819">
    <property type="term" value="F:glutamine-tRNA ligase activity"/>
    <property type="evidence" value="ECO:0007669"/>
    <property type="project" value="UniProtKB-EC"/>
</dbReference>
<dbReference type="InterPro" id="IPR049437">
    <property type="entry name" value="tRNA-synt_1c_C2"/>
</dbReference>
<evidence type="ECO:0000256" key="8">
    <source>
        <dbReference type="ARBA" id="ARBA00030466"/>
    </source>
</evidence>
<evidence type="ECO:0000256" key="2">
    <source>
        <dbReference type="ARBA" id="ARBA00012836"/>
    </source>
</evidence>
<keyword evidence="4" id="KW-0547">Nucleotide-binding</keyword>
<dbReference type="InterPro" id="IPR000924">
    <property type="entry name" value="Glu/Gln-tRNA-synth"/>
</dbReference>
<accession>A0A7G3ATB5</accession>
<evidence type="ECO:0000256" key="3">
    <source>
        <dbReference type="ARBA" id="ARBA00022598"/>
    </source>
</evidence>
<dbReference type="Gene3D" id="1.10.8.1290">
    <property type="entry name" value="Glutaminyl-tRNA synthetase, non-specific RNA binding region part 1, domain 1"/>
    <property type="match status" value="1"/>
</dbReference>
<feature type="compositionally biased region" description="Low complexity" evidence="11">
    <location>
        <begin position="1014"/>
        <end position="1028"/>
    </location>
</feature>
<dbReference type="InterPro" id="IPR001412">
    <property type="entry name" value="aa-tRNA-synth_I_CS"/>
</dbReference>
<dbReference type="FunFam" id="1.10.10.2420:FF:000001">
    <property type="entry name" value="Glutamine--tRNA ligase cytoplasmic"/>
    <property type="match status" value="1"/>
</dbReference>
<dbReference type="InterPro" id="IPR014729">
    <property type="entry name" value="Rossmann-like_a/b/a_fold"/>
</dbReference>
<dbReference type="InterPro" id="IPR042558">
    <property type="entry name" value="Gln-tRNA-synth_Ib_RNA-bd_N_1"/>
</dbReference>
<reference evidence="17" key="1">
    <citation type="journal article" date="2020" name="BMC">
        <title>Leishmania infection induces a limited differential gene expression in the sand fly midgut.</title>
        <authorList>
            <person name="Coutinho-Abreu I.V."/>
            <person name="Serafim T.D."/>
            <person name="Meneses C."/>
            <person name="Kamhawi S."/>
            <person name="Oliveira F."/>
            <person name="Valenzuela J.G."/>
        </authorList>
    </citation>
    <scope>NUCLEOTIDE SEQUENCE</scope>
    <source>
        <strain evidence="17">Jacobina</strain>
        <tissue evidence="17">Midgut</tissue>
    </source>
</reference>
<evidence type="ECO:0000259" key="16">
    <source>
        <dbReference type="Pfam" id="PF20974"/>
    </source>
</evidence>
<dbReference type="PANTHER" id="PTHR43097">
    <property type="entry name" value="GLUTAMINE-TRNA LIGASE"/>
    <property type="match status" value="1"/>
</dbReference>
<dbReference type="GO" id="GO:0006425">
    <property type="term" value="P:glutaminyl-tRNA aminoacylation"/>
    <property type="evidence" value="ECO:0007669"/>
    <property type="project" value="InterPro"/>
</dbReference>
<dbReference type="InterPro" id="IPR011035">
    <property type="entry name" value="Ribosomal_bL25/Gln-tRNA_synth"/>
</dbReference>